<proteinExistence type="predicted"/>
<dbReference type="RefSeq" id="WP_400355418.1">
    <property type="nucleotide sequence ID" value="NZ_JBIXLA010000007.1"/>
</dbReference>
<evidence type="ECO:0000313" key="1">
    <source>
        <dbReference type="EMBL" id="MFJ5514565.1"/>
    </source>
</evidence>
<gene>
    <name evidence="1" type="ORF">ACIPUH_17405</name>
</gene>
<keyword evidence="2" id="KW-1185">Reference proteome</keyword>
<sequence>MMNVQRVTVNDDEYCSDRYVELVEQKNAESGLSCGKVVSLELVKQAESYKKAKQRAAAVAATLDW</sequence>
<comment type="caution">
    <text evidence="1">The sequence shown here is derived from an EMBL/GenBank/DDBJ whole genome shotgun (WGS) entry which is preliminary data.</text>
</comment>
<accession>A0ABW8GZB1</accession>
<organism evidence="1 2">
    <name type="scientific">Pectobacterium jejuense</name>
    <dbReference type="NCBI Taxonomy" id="2974022"/>
    <lineage>
        <taxon>Bacteria</taxon>
        <taxon>Pseudomonadati</taxon>
        <taxon>Pseudomonadota</taxon>
        <taxon>Gammaproteobacteria</taxon>
        <taxon>Enterobacterales</taxon>
        <taxon>Pectobacteriaceae</taxon>
        <taxon>Pectobacterium</taxon>
    </lineage>
</organism>
<evidence type="ECO:0000313" key="2">
    <source>
        <dbReference type="Proteomes" id="UP001617702"/>
    </source>
</evidence>
<dbReference type="EMBL" id="JBIXLB010000008">
    <property type="protein sequence ID" value="MFJ5514565.1"/>
    <property type="molecule type" value="Genomic_DNA"/>
</dbReference>
<dbReference type="Proteomes" id="UP001617702">
    <property type="component" value="Unassembled WGS sequence"/>
</dbReference>
<reference evidence="1 2" key="1">
    <citation type="submission" date="2024-10" db="EMBL/GenBank/DDBJ databases">
        <authorList>
            <person name="Lu C.-H."/>
        </authorList>
    </citation>
    <scope>NUCLEOTIDE SEQUENCE [LARGE SCALE GENOMIC DNA]</scope>
    <source>
        <strain evidence="1 2">22LXZD03-01</strain>
    </source>
</reference>
<protein>
    <submittedName>
        <fullName evidence="1">Uncharacterized protein</fullName>
    </submittedName>
</protein>
<name>A0ABW8GZB1_9GAMM</name>